<keyword evidence="2" id="KW-0472">Membrane</keyword>
<dbReference type="InterPro" id="IPR037495">
    <property type="entry name" value="CLE41/42/44"/>
</dbReference>
<accession>A0A834YI21</accession>
<dbReference type="PANTHER" id="PTHR35301">
    <property type="entry name" value="CLAVATA3/ESR (CLE)-RELATED PROTEIN 41-RELATED"/>
    <property type="match status" value="1"/>
</dbReference>
<keyword evidence="2" id="KW-1133">Transmembrane helix</keyword>
<gene>
    <name evidence="3" type="ORF">HHK36_027057</name>
</gene>
<dbReference type="GO" id="GO:0033612">
    <property type="term" value="F:receptor serine/threonine kinase binding"/>
    <property type="evidence" value="ECO:0007669"/>
    <property type="project" value="InterPro"/>
</dbReference>
<dbReference type="PANTHER" id="PTHR35301:SF1">
    <property type="entry name" value="CLAVATA3_ESR (CLE)-RELATED PROTEIN 41-RELATED"/>
    <property type="match status" value="1"/>
</dbReference>
<dbReference type="EMBL" id="JABCRI010000020">
    <property type="protein sequence ID" value="KAF8388390.1"/>
    <property type="molecule type" value="Genomic_DNA"/>
</dbReference>
<feature type="compositionally biased region" description="Polar residues" evidence="1">
    <location>
        <begin position="72"/>
        <end position="102"/>
    </location>
</feature>
<dbReference type="GO" id="GO:0048046">
    <property type="term" value="C:apoplast"/>
    <property type="evidence" value="ECO:0007669"/>
    <property type="project" value="TreeGrafter"/>
</dbReference>
<feature type="transmembrane region" description="Helical" evidence="2">
    <location>
        <begin position="36"/>
        <end position="54"/>
    </location>
</feature>
<protein>
    <submittedName>
        <fullName evidence="3">Uncharacterized protein</fullName>
    </submittedName>
</protein>
<evidence type="ECO:0000256" key="2">
    <source>
        <dbReference type="SAM" id="Phobius"/>
    </source>
</evidence>
<organism evidence="3 4">
    <name type="scientific">Tetracentron sinense</name>
    <name type="common">Spur-leaf</name>
    <dbReference type="NCBI Taxonomy" id="13715"/>
    <lineage>
        <taxon>Eukaryota</taxon>
        <taxon>Viridiplantae</taxon>
        <taxon>Streptophyta</taxon>
        <taxon>Embryophyta</taxon>
        <taxon>Tracheophyta</taxon>
        <taxon>Spermatophyta</taxon>
        <taxon>Magnoliopsida</taxon>
        <taxon>Trochodendrales</taxon>
        <taxon>Trochodendraceae</taxon>
        <taxon>Tetracentron</taxon>
    </lineage>
</organism>
<evidence type="ECO:0000313" key="4">
    <source>
        <dbReference type="Proteomes" id="UP000655225"/>
    </source>
</evidence>
<keyword evidence="4" id="KW-1185">Reference proteome</keyword>
<sequence>MDIDLLWTLGGWFLGPDCMAAAARTSCCKISTKSQALFLFFGILLIVLLFALPADQLKMSMASSLQTGRRLLDSSTASQSTMNLHPQQTKNTHTPSSSTSRQFEAGAHEVPSGPNPISNK</sequence>
<dbReference type="OrthoDB" id="759183at2759"/>
<name>A0A834YI21_TETSI</name>
<dbReference type="Proteomes" id="UP000655225">
    <property type="component" value="Unassembled WGS sequence"/>
</dbReference>
<reference evidence="3 4" key="1">
    <citation type="submission" date="2020-04" db="EMBL/GenBank/DDBJ databases">
        <title>Plant Genome Project.</title>
        <authorList>
            <person name="Zhang R.-G."/>
        </authorList>
    </citation>
    <scope>NUCLEOTIDE SEQUENCE [LARGE SCALE GENOMIC DNA]</scope>
    <source>
        <strain evidence="3">YNK0</strain>
        <tissue evidence="3">Leaf</tissue>
    </source>
</reference>
<dbReference type="AlphaFoldDB" id="A0A834YI21"/>
<feature type="region of interest" description="Disordered" evidence="1">
    <location>
        <begin position="72"/>
        <end position="120"/>
    </location>
</feature>
<dbReference type="OMA" id="ARTSCCK"/>
<evidence type="ECO:0000313" key="3">
    <source>
        <dbReference type="EMBL" id="KAF8388390.1"/>
    </source>
</evidence>
<comment type="caution">
    <text evidence="3">The sequence shown here is derived from an EMBL/GenBank/DDBJ whole genome shotgun (WGS) entry which is preliminary data.</text>
</comment>
<proteinExistence type="predicted"/>
<dbReference type="GO" id="GO:0010089">
    <property type="term" value="P:xylem development"/>
    <property type="evidence" value="ECO:0007669"/>
    <property type="project" value="InterPro"/>
</dbReference>
<keyword evidence="2" id="KW-0812">Transmembrane</keyword>
<evidence type="ECO:0000256" key="1">
    <source>
        <dbReference type="SAM" id="MobiDB-lite"/>
    </source>
</evidence>